<feature type="binding site" evidence="10">
    <location>
        <position position="212"/>
    </location>
    <ligand>
        <name>sn-glycerol 1-phosphate</name>
        <dbReference type="ChEBI" id="CHEBI:57685"/>
    </ligand>
</feature>
<accession>Q649M3</accession>
<comment type="similarity">
    <text evidence="10">Belongs to the GGGP/HepGP synthase family. Group I subfamily.</text>
</comment>
<dbReference type="NCBIfam" id="NF003199">
    <property type="entry name" value="PRK04169.1-3"/>
    <property type="match status" value="1"/>
</dbReference>
<keyword evidence="6 10" id="KW-0443">Lipid metabolism</keyword>
<evidence type="ECO:0000256" key="4">
    <source>
        <dbReference type="ARBA" id="ARBA00022723"/>
    </source>
</evidence>
<protein>
    <recommendedName>
        <fullName evidence="10">Geranylgeranylglyceryl phosphate synthase</fullName>
        <shortName evidence="10">GGGP synthase</shortName>
        <shortName evidence="10">GGGPS</shortName>
        <ecNumber evidence="10">2.5.1.41</ecNumber>
    </recommendedName>
    <alternativeName>
        <fullName evidence="10">(S)-3-O-geranylgeranylglyceryl phosphate synthase</fullName>
    </alternativeName>
    <alternativeName>
        <fullName evidence="10">Phosphoglycerol geranylgeranyltransferase</fullName>
    </alternativeName>
</protein>
<evidence type="ECO:0000256" key="8">
    <source>
        <dbReference type="ARBA" id="ARBA00023264"/>
    </source>
</evidence>
<dbReference type="Pfam" id="PF01884">
    <property type="entry name" value="PcrB"/>
    <property type="match status" value="1"/>
</dbReference>
<comment type="catalytic activity">
    <reaction evidence="9 10">
        <text>sn-glycerol 1-phosphate + (2E,6E,10E)-geranylgeranyl diphosphate = sn-3-O-(geranylgeranyl)glycerol 1-phosphate + diphosphate</text>
        <dbReference type="Rhea" id="RHEA:23404"/>
        <dbReference type="ChEBI" id="CHEBI:33019"/>
        <dbReference type="ChEBI" id="CHEBI:57677"/>
        <dbReference type="ChEBI" id="CHEBI:57685"/>
        <dbReference type="ChEBI" id="CHEBI:58756"/>
        <dbReference type="EC" id="2.5.1.41"/>
    </reaction>
</comment>
<comment type="function">
    <text evidence="10">Prenyltransferase that catalyzes the transfer of the geranylgeranyl moiety of geranylgeranyl diphosphate (GGPP) to the C3 hydroxyl of sn-glycerol-1-phosphate (G1P). This reaction is the first ether-bond-formation step in the biosynthesis of archaeal membrane lipids.</text>
</comment>
<comment type="cofactor">
    <cofactor evidence="10">
        <name>Mg(2+)</name>
        <dbReference type="ChEBI" id="CHEBI:18420"/>
    </cofactor>
</comment>
<dbReference type="EC" id="2.5.1.41" evidence="10"/>
<dbReference type="UniPathway" id="UPA00940"/>
<evidence type="ECO:0000256" key="7">
    <source>
        <dbReference type="ARBA" id="ARBA00023209"/>
    </source>
</evidence>
<reference evidence="11" key="2">
    <citation type="submission" date="2004-08" db="EMBL/GenBank/DDBJ databases">
        <authorList>
            <person name="Putnam N."/>
            <person name="Detter J.C."/>
            <person name="Richardson P.M."/>
            <person name="Rokhsar D."/>
        </authorList>
    </citation>
    <scope>NUCLEOTIDE SEQUENCE</scope>
</reference>
<dbReference type="InterPro" id="IPR038597">
    <property type="entry name" value="GGGP/HepGP_synthase_sf"/>
</dbReference>
<dbReference type="NCBIfam" id="TIGR01768">
    <property type="entry name" value="GGGP-family"/>
    <property type="match status" value="1"/>
</dbReference>
<dbReference type="AlphaFoldDB" id="Q649M3"/>
<keyword evidence="7 10" id="KW-0594">Phospholipid biosynthesis</keyword>
<dbReference type="InterPro" id="IPR039074">
    <property type="entry name" value="GGGP/HepGP_synthase_I"/>
</dbReference>
<dbReference type="InterPro" id="IPR008205">
    <property type="entry name" value="GGGP_HepGP_synthase"/>
</dbReference>
<keyword evidence="4 10" id="KW-0479">Metal-binding</keyword>
<keyword evidence="5 10" id="KW-0460">Magnesium</keyword>
<keyword evidence="3 10" id="KW-0808">Transferase</keyword>
<feature type="binding site" evidence="10">
    <location>
        <position position="38"/>
    </location>
    <ligand>
        <name>Mg(2+)</name>
        <dbReference type="ChEBI" id="CHEBI:18420"/>
    </ligand>
</feature>
<dbReference type="Gene3D" id="3.20.20.390">
    <property type="entry name" value="FMN-linked oxidoreductases"/>
    <property type="match status" value="1"/>
</dbReference>
<feature type="binding site" evidence="10">
    <location>
        <begin position="182"/>
        <end position="187"/>
    </location>
    <ligand>
        <name>sn-glycerol 1-phosphate</name>
        <dbReference type="ChEBI" id="CHEBI:57685"/>
    </ligand>
</feature>
<comment type="caution">
    <text evidence="10">Lacks conserved residue(s) required for the propagation of feature annotation.</text>
</comment>
<keyword evidence="1 10" id="KW-0963">Cytoplasm</keyword>
<evidence type="ECO:0000256" key="1">
    <source>
        <dbReference type="ARBA" id="ARBA00022490"/>
    </source>
</evidence>
<dbReference type="GO" id="GO:0046474">
    <property type="term" value="P:glycerophospholipid biosynthetic process"/>
    <property type="evidence" value="ECO:0007669"/>
    <property type="project" value="UniProtKB-UniRule"/>
</dbReference>
<sequence>MIFFIVYRWLGSITGSNLKMMPVKKEPWKEWKHITKLDPDKQITEATLETIVESGTDAIMISGTQNITDKNVSQLITLLKGYKIPKILEPATHDAVVYEDIDYIFVPLVLNSMDLEWIIGKHIEWIKTHEINWDRVIPEGYIVLNPKSAVAKLTKSVANLTSEEVKAYAEYAEKYLRLPIIYVEYSGTYGDSKLVKDLSELITEASLFYGGGIDTKERATEMKSYADVIIVGNVVYTSEEKFLSTVPDL</sequence>
<dbReference type="EMBL" id="AY714862">
    <property type="protein sequence ID" value="AAU83904.1"/>
    <property type="molecule type" value="Genomic_DNA"/>
</dbReference>
<evidence type="ECO:0000256" key="9">
    <source>
        <dbReference type="ARBA" id="ARBA00047288"/>
    </source>
</evidence>
<dbReference type="PANTHER" id="PTHR40029:SF2">
    <property type="entry name" value="HEPTAPRENYLGLYCERYL PHOSPHATE SYNTHASE"/>
    <property type="match status" value="1"/>
</dbReference>
<reference evidence="11" key="1">
    <citation type="journal article" date="2004" name="Science">
        <title>Reverse methanogenesis: testing the hypothesis with environmental genomics.</title>
        <authorList>
            <person name="Hallam S.J."/>
            <person name="Putnam N."/>
            <person name="Preston C.M."/>
            <person name="Detter J.C."/>
            <person name="Rokhsar D."/>
            <person name="Richardson P.M."/>
            <person name="DeLong E.F."/>
        </authorList>
    </citation>
    <scope>NUCLEOTIDE SEQUENCE</scope>
</reference>
<evidence type="ECO:0000256" key="10">
    <source>
        <dbReference type="HAMAP-Rule" id="MF_00112"/>
    </source>
</evidence>
<evidence type="ECO:0000313" key="11">
    <source>
        <dbReference type="EMBL" id="AAU83904.1"/>
    </source>
</evidence>
<name>Q649M3_UNCAG</name>
<dbReference type="GO" id="GO:0005737">
    <property type="term" value="C:cytoplasm"/>
    <property type="evidence" value="ECO:0007669"/>
    <property type="project" value="UniProtKB-SubCell"/>
</dbReference>
<gene>
    <name evidence="11" type="ORF">GZ34H9_22</name>
</gene>
<feature type="binding site" evidence="10">
    <location>
        <position position="36"/>
    </location>
    <ligand>
        <name>sn-glycerol 1-phosphate</name>
        <dbReference type="ChEBI" id="CHEBI:57685"/>
    </ligand>
</feature>
<comment type="subcellular location">
    <subcellularLocation>
        <location evidence="10">Cytoplasm</location>
    </subcellularLocation>
</comment>
<dbReference type="GO" id="GO:0120536">
    <property type="term" value="F:heptaprenylglyceryl phosphate synthase activity"/>
    <property type="evidence" value="ECO:0007669"/>
    <property type="project" value="UniProtKB-ARBA"/>
</dbReference>
<dbReference type="SUPFAM" id="SSF51395">
    <property type="entry name" value="FMN-linked oxidoreductases"/>
    <property type="match status" value="1"/>
</dbReference>
<dbReference type="HAMAP" id="MF_00112">
    <property type="entry name" value="GGGP_HepGP_synthase"/>
    <property type="match status" value="1"/>
</dbReference>
<proteinExistence type="inferred from homology"/>
<dbReference type="NCBIfam" id="TIGR04146">
    <property type="entry name" value="GGGPS_Afulg"/>
    <property type="match status" value="1"/>
</dbReference>
<dbReference type="PANTHER" id="PTHR40029">
    <property type="match status" value="1"/>
</dbReference>
<keyword evidence="2 10" id="KW-0444">Lipid biosynthesis</keyword>
<evidence type="ECO:0000256" key="3">
    <source>
        <dbReference type="ARBA" id="ARBA00022679"/>
    </source>
</evidence>
<comment type="pathway">
    <text evidence="10">Membrane lipid metabolism; glycerophospholipid metabolism.</text>
</comment>
<dbReference type="InterPro" id="IPR026438">
    <property type="entry name" value="GGGP_synthase_archaea"/>
</dbReference>
<organism evidence="11">
    <name type="scientific">Uncultured archaeon GZfos26G2</name>
    <dbReference type="NCBI Taxonomy" id="3386331"/>
    <lineage>
        <taxon>Archaea</taxon>
        <taxon>Methanobacteriati</taxon>
        <taxon>Methanobacteriota</taxon>
        <taxon>Stenosarchaea group</taxon>
        <taxon>Methanomicrobia</taxon>
        <taxon>Candidatus Methanophagales</taxon>
        <taxon>Candidatus Methanophagaceae</taxon>
        <taxon>Candidatus Methanophaga</taxon>
    </lineage>
</organism>
<feature type="binding site" evidence="10">
    <location>
        <begin position="232"/>
        <end position="233"/>
    </location>
    <ligand>
        <name>sn-glycerol 1-phosphate</name>
        <dbReference type="ChEBI" id="CHEBI:57685"/>
    </ligand>
</feature>
<evidence type="ECO:0000256" key="5">
    <source>
        <dbReference type="ARBA" id="ARBA00022842"/>
    </source>
</evidence>
<dbReference type="GO" id="GO:0000287">
    <property type="term" value="F:magnesium ion binding"/>
    <property type="evidence" value="ECO:0007669"/>
    <property type="project" value="UniProtKB-UniRule"/>
</dbReference>
<feature type="binding site" evidence="10">
    <location>
        <position position="64"/>
    </location>
    <ligand>
        <name>Mg(2+)</name>
        <dbReference type="ChEBI" id="CHEBI:18420"/>
    </ligand>
</feature>
<evidence type="ECO:0000256" key="2">
    <source>
        <dbReference type="ARBA" id="ARBA00022516"/>
    </source>
</evidence>
<dbReference type="CDD" id="cd02812">
    <property type="entry name" value="PcrB_like"/>
    <property type="match status" value="1"/>
</dbReference>
<keyword evidence="8 10" id="KW-1208">Phospholipid metabolism</keyword>
<dbReference type="GO" id="GO:0047294">
    <property type="term" value="F:phosphoglycerol geranylgeranyltransferase activity"/>
    <property type="evidence" value="ECO:0007669"/>
    <property type="project" value="UniProtKB-UniRule"/>
</dbReference>
<evidence type="ECO:0000256" key="6">
    <source>
        <dbReference type="ARBA" id="ARBA00023098"/>
    </source>
</evidence>